<name>A0A143C469_9ACTN</name>
<proteinExistence type="predicted"/>
<keyword evidence="4" id="KW-1185">Reference proteome</keyword>
<accession>A0A143C469</accession>
<feature type="region of interest" description="Disordered" evidence="1">
    <location>
        <begin position="389"/>
        <end position="415"/>
    </location>
</feature>
<feature type="region of interest" description="Disordered" evidence="1">
    <location>
        <begin position="1"/>
        <end position="39"/>
    </location>
</feature>
<feature type="compositionally biased region" description="Acidic residues" evidence="1">
    <location>
        <begin position="25"/>
        <end position="37"/>
    </location>
</feature>
<dbReference type="Proteomes" id="UP000076096">
    <property type="component" value="Chromosome"/>
</dbReference>
<dbReference type="RefSeq" id="WP_062928260.1">
    <property type="nucleotide sequence ID" value="NZ_CP015098.1"/>
</dbReference>
<dbReference type="NCBIfam" id="NF041366">
    <property type="entry name" value="GntA_guanitoxin"/>
    <property type="match status" value="1"/>
</dbReference>
<dbReference type="InterPro" id="IPR014988">
    <property type="entry name" value="Uncharacterised_YqcI/YcgG"/>
</dbReference>
<dbReference type="CDD" id="cd03441">
    <property type="entry name" value="R_hydratase_like"/>
    <property type="match status" value="1"/>
</dbReference>
<protein>
    <recommendedName>
        <fullName evidence="2">FAS1-like dehydratase domain-containing protein</fullName>
    </recommendedName>
</protein>
<reference evidence="4" key="1">
    <citation type="submission" date="2016-04" db="EMBL/GenBank/DDBJ databases">
        <authorList>
            <person name="Zhang B."/>
        </authorList>
    </citation>
    <scope>NUCLEOTIDE SEQUENCE [LARGE SCALE GENOMIC DNA]</scope>
    <source>
        <strain evidence="4">S10</strain>
    </source>
</reference>
<dbReference type="SUPFAM" id="SSF54637">
    <property type="entry name" value="Thioesterase/thiol ester dehydrase-isomerase"/>
    <property type="match status" value="1"/>
</dbReference>
<sequence>MDTELAPEAEAEAATEASASASAETDSDSDSDSDADADAQAPALVGPVEMTGDLIAEFADAIGDPHPAYRCAEAARELGYPDVIAPPTFAVRLAARAEAAVVARHPLGYDYTSAVHLSQEYRHIRPIRRGDVLMARARLVRARRAMGGGLISVEVAIETQDGTAVTVSTAQMLSTHPVAEPAAADTEERAYGALADLIGQDSFVCLGARAALKRNTISHRHCGELGRADAAGRTLEGLHDFLESLEPGERSYASFVATFDSLPDTSERAFEDAMWRHLQDMHDRDSRHHPWSTQYASDPSSPRFAFSVGGHPFFVVGLHPGTSRPSRRFTMPALVFNSHLQFNAMGRTFFKMRKKIRQRDHDLNGSMNPSLATYRSEARHYSGRMTEPEWGCPFTARPTAPETTQGPDPFPGSGP</sequence>
<dbReference type="InterPro" id="IPR039569">
    <property type="entry name" value="FAS1-like_DH_region"/>
</dbReference>
<dbReference type="InterPro" id="IPR029069">
    <property type="entry name" value="HotDog_dom_sf"/>
</dbReference>
<organism evidence="3 4">
    <name type="scientific">Streptomyces qaidamensis</name>
    <dbReference type="NCBI Taxonomy" id="1783515"/>
    <lineage>
        <taxon>Bacteria</taxon>
        <taxon>Bacillati</taxon>
        <taxon>Actinomycetota</taxon>
        <taxon>Actinomycetes</taxon>
        <taxon>Kitasatosporales</taxon>
        <taxon>Streptomycetaceae</taxon>
        <taxon>Streptomyces</taxon>
        <taxon>Streptomyces aurantiacus group</taxon>
    </lineage>
</organism>
<evidence type="ECO:0000313" key="4">
    <source>
        <dbReference type="Proteomes" id="UP000076096"/>
    </source>
</evidence>
<evidence type="ECO:0000313" key="3">
    <source>
        <dbReference type="EMBL" id="AMW11960.1"/>
    </source>
</evidence>
<dbReference type="EMBL" id="CP015098">
    <property type="protein sequence ID" value="AMW11960.1"/>
    <property type="molecule type" value="Genomic_DNA"/>
</dbReference>
<dbReference type="PANTHER" id="PTHR40045:SF1">
    <property type="entry name" value="YQCI_YCGG FAMILY PROTEIN"/>
    <property type="match status" value="1"/>
</dbReference>
<dbReference type="PANTHER" id="PTHR40045">
    <property type="entry name" value="YCGG FAMILY PROTEIN"/>
    <property type="match status" value="1"/>
</dbReference>
<dbReference type="AlphaFoldDB" id="A0A143C469"/>
<dbReference type="Gene3D" id="3.10.129.10">
    <property type="entry name" value="Hotdog Thioesterase"/>
    <property type="match status" value="1"/>
</dbReference>
<feature type="compositionally biased region" description="Low complexity" evidence="1">
    <location>
        <begin position="14"/>
        <end position="24"/>
    </location>
</feature>
<feature type="domain" description="FAS1-like dehydratase" evidence="2">
    <location>
        <begin position="49"/>
        <end position="165"/>
    </location>
</feature>
<gene>
    <name evidence="3" type="ORF">A4E84_22125</name>
</gene>
<feature type="compositionally biased region" description="Acidic residues" evidence="1">
    <location>
        <begin position="1"/>
        <end position="13"/>
    </location>
</feature>
<dbReference type="KEGG" id="stsi:A4E84_22125"/>
<dbReference type="STRING" id="1783515.A4E84_22125"/>
<evidence type="ECO:0000259" key="2">
    <source>
        <dbReference type="Pfam" id="PF13452"/>
    </source>
</evidence>
<dbReference type="Pfam" id="PF08892">
    <property type="entry name" value="YqcI_YcgG"/>
    <property type="match status" value="1"/>
</dbReference>
<evidence type="ECO:0000256" key="1">
    <source>
        <dbReference type="SAM" id="MobiDB-lite"/>
    </source>
</evidence>
<dbReference type="Pfam" id="PF13452">
    <property type="entry name" value="FAS1_DH_region"/>
    <property type="match status" value="1"/>
</dbReference>